<dbReference type="Proteomes" id="UP001296581">
    <property type="component" value="Unassembled WGS sequence"/>
</dbReference>
<dbReference type="SUPFAM" id="SSF53448">
    <property type="entry name" value="Nucleotide-diphospho-sugar transferases"/>
    <property type="match status" value="1"/>
</dbReference>
<evidence type="ECO:0000259" key="3">
    <source>
        <dbReference type="Pfam" id="PF00483"/>
    </source>
</evidence>
<dbReference type="Proteomes" id="UP000234849">
    <property type="component" value="Unassembled WGS sequence"/>
</dbReference>
<dbReference type="Pfam" id="PF00483">
    <property type="entry name" value="NTP_transferase"/>
    <property type="match status" value="1"/>
</dbReference>
<feature type="domain" description="Nucleotidyl transferase" evidence="3">
    <location>
        <begin position="28"/>
        <end position="156"/>
    </location>
</feature>
<dbReference type="Proteomes" id="UP001079535">
    <property type="component" value="Unassembled WGS sequence"/>
</dbReference>
<dbReference type="InterPro" id="IPR011831">
    <property type="entry name" value="ADP-Glc_PPase"/>
</dbReference>
<evidence type="ECO:0000313" key="6">
    <source>
        <dbReference type="EMBL" id="MCZ7694223.1"/>
    </source>
</evidence>
<reference evidence="10 11" key="1">
    <citation type="journal article" date="2017" name="Genome Med.">
        <title>A novel Ruminococcus gnavus clade enriched in inflammatory bowel disease patients.</title>
        <authorList>
            <person name="Hall A.B."/>
            <person name="Yassour M."/>
            <person name="Sauk J."/>
            <person name="Garner A."/>
            <person name="Jiang X."/>
            <person name="Arthur T."/>
            <person name="Lagoudas G.K."/>
            <person name="Vatanen T."/>
            <person name="Fornelos N."/>
            <person name="Wilson R."/>
            <person name="Bertha M."/>
            <person name="Cohen M."/>
            <person name="Garber J."/>
            <person name="Khalili H."/>
            <person name="Gevers D."/>
            <person name="Ananthakrishnan A.N."/>
            <person name="Kugathasan S."/>
            <person name="Lander E.S."/>
            <person name="Blainey P."/>
            <person name="Vlamakis H."/>
            <person name="Xavier R.J."/>
            <person name="Huttenhower C."/>
        </authorList>
    </citation>
    <scope>NUCLEOTIDE SEQUENCE [LARGE SCALE GENOMIC DNA]</scope>
    <source>
        <strain evidence="8 11">RJX1118</strain>
        <strain evidence="9 10">RJX1128</strain>
    </source>
</reference>
<dbReference type="SUPFAM" id="SSF51161">
    <property type="entry name" value="Trimeric LpxA-like enzymes"/>
    <property type="match status" value="1"/>
</dbReference>
<protein>
    <submittedName>
        <fullName evidence="8">Glucose-1-phosphate adenylyltransferase subunit GlgD</fullName>
        <ecNumber evidence="5">2.7.7.27</ecNumber>
    </submittedName>
</protein>
<dbReference type="InterPro" id="IPR011832">
    <property type="entry name" value="GlgDAde_trans"/>
</dbReference>
<evidence type="ECO:0000313" key="8">
    <source>
        <dbReference type="EMBL" id="PLT55901.1"/>
    </source>
</evidence>
<organism evidence="8 11">
    <name type="scientific">Mediterraneibacter gnavus</name>
    <name type="common">Ruminococcus gnavus</name>
    <dbReference type="NCBI Taxonomy" id="33038"/>
    <lineage>
        <taxon>Bacteria</taxon>
        <taxon>Bacillati</taxon>
        <taxon>Bacillota</taxon>
        <taxon>Clostridia</taxon>
        <taxon>Lachnospirales</taxon>
        <taxon>Lachnospiraceae</taxon>
        <taxon>Mediterraneibacter</taxon>
    </lineage>
</organism>
<evidence type="ECO:0000259" key="4">
    <source>
        <dbReference type="Pfam" id="PF24894"/>
    </source>
</evidence>
<reference evidence="7" key="3">
    <citation type="submission" date="2020-02" db="EMBL/GenBank/DDBJ databases">
        <authorList>
            <person name="Littmann E."/>
            <person name="Sorbara M."/>
        </authorList>
    </citation>
    <scope>NUCLEOTIDE SEQUENCE</scope>
    <source>
        <strain evidence="7">MSK.11.9</strain>
    </source>
</reference>
<dbReference type="PANTHER" id="PTHR43523">
    <property type="entry name" value="GLUCOSE-1-PHOSPHATE ADENYLYLTRANSFERASE-RELATED"/>
    <property type="match status" value="1"/>
</dbReference>
<reference evidence="7" key="2">
    <citation type="journal article" date="2020" name="Cell Host Microbe">
        <title>Functional and Genomic Variation between Human-Derived Isolates of Lachnospiraceae Reveals Inter- and Intra-Species Diversity.</title>
        <authorList>
            <person name="Sorbara M.T."/>
            <person name="Littmann E.R."/>
            <person name="Fontana E."/>
            <person name="Moody T.U."/>
            <person name="Kohout C.E."/>
            <person name="Gjonbalaj M."/>
            <person name="Eaton V."/>
            <person name="Seok R."/>
            <person name="Leiner I.M."/>
            <person name="Pamer E.G."/>
        </authorList>
    </citation>
    <scope>NUCLEOTIDE SEQUENCE</scope>
    <source>
        <strain evidence="7">MSK.11.9</strain>
    </source>
</reference>
<keyword evidence="2" id="KW-0320">Glycogen biosynthesis</keyword>
<dbReference type="RefSeq" id="WP_022038148.1">
    <property type="nucleotide sequence ID" value="NZ_CAXSWW010000019.1"/>
</dbReference>
<accession>A0A2N5NJ73</accession>
<dbReference type="Proteomes" id="UP001148455">
    <property type="component" value="Unassembled WGS sequence"/>
</dbReference>
<dbReference type="Gene3D" id="2.160.10.10">
    <property type="entry name" value="Hexapeptide repeat proteins"/>
    <property type="match status" value="1"/>
</dbReference>
<feature type="domain" description="Glucose-1-phosphate adenylyltransferase/Bifunctional protein GlmU-like C-terminal hexapeptide" evidence="4">
    <location>
        <begin position="287"/>
        <end position="355"/>
    </location>
</feature>
<keyword evidence="8" id="KW-0808">Transferase</keyword>
<dbReference type="NCBIfam" id="TIGR02092">
    <property type="entry name" value="glgD"/>
    <property type="match status" value="1"/>
</dbReference>
<evidence type="ECO:0000313" key="11">
    <source>
        <dbReference type="Proteomes" id="UP000234849"/>
    </source>
</evidence>
<dbReference type="GO" id="GO:0005978">
    <property type="term" value="P:glycogen biosynthetic process"/>
    <property type="evidence" value="ECO:0007669"/>
    <property type="project" value="UniProtKB-KW"/>
</dbReference>
<keyword evidence="8" id="KW-0548">Nucleotidyltransferase</keyword>
<dbReference type="GO" id="GO:0008878">
    <property type="term" value="F:glucose-1-phosphate adenylyltransferase activity"/>
    <property type="evidence" value="ECO:0007669"/>
    <property type="project" value="UniProtKB-EC"/>
</dbReference>
<dbReference type="InterPro" id="IPR056818">
    <property type="entry name" value="GlmU/GlgC-like_hexapep"/>
</dbReference>
<reference evidence="6" key="5">
    <citation type="submission" date="2022-12" db="EMBL/GenBank/DDBJ databases">
        <title>Genome of R. gnavus strain RSHDN_123.</title>
        <authorList>
            <person name="Abdugheni R."/>
        </authorList>
    </citation>
    <scope>NUCLEOTIDE SEQUENCE</scope>
    <source>
        <strain evidence="6">RSHDN_123</strain>
    </source>
</reference>
<name>A0A2N5NJ73_MEDGN</name>
<evidence type="ECO:0000313" key="10">
    <source>
        <dbReference type="Proteomes" id="UP000234840"/>
    </source>
</evidence>
<proteinExistence type="inferred from homology"/>
<dbReference type="Proteomes" id="UP000234840">
    <property type="component" value="Unassembled WGS sequence"/>
</dbReference>
<dbReference type="InterPro" id="IPR005835">
    <property type="entry name" value="NTP_transferase_dom"/>
</dbReference>
<dbReference type="PANTHER" id="PTHR43523:SF6">
    <property type="entry name" value="GLYCOGEN BIOSYNTHESIS PROTEIN GLGD"/>
    <property type="match status" value="1"/>
</dbReference>
<reference evidence="5" key="4">
    <citation type="submission" date="2022-11" db="EMBL/GenBank/DDBJ databases">
        <title>Temperate bacteriophages infecting mucin-degrading bacterium Ruminococcus gnavus from the human gut.</title>
        <authorList>
            <person name="Buttimer C."/>
        </authorList>
    </citation>
    <scope>NUCLEOTIDE SEQUENCE</scope>
    <source>
        <strain evidence="5">CCUG 49994</strain>
    </source>
</reference>
<sequence length="371" mass="41830">MSKALGIINFSGNHIWVKGLQSYRPIGAMSFLGRYRVIDFPLSNMSNSGIDQIQVYINQKPRSLTEHIGTGRHYNINSKRGKVRILFSENGIENSIYDNEIAAYIENIECIENTPCPYVIIAPSYMVYSMDFDSLLQSHIDSGADITLLYHSVDNAKDHFLNCDLLNLNRQKGVLSIEKNRGNAKNRNIFMDTYVMKKELFIDLIKKGHDMSSMYTLPQVINIECSELDIRGVSHRGFFAAITDLKSYYEANLSLLDFKSAFSLFDDNWPIYTKTTDSCPTQYFETANVKTSFVSNGCLIEGTVENSVIGRGCMIKKGAVVRNTVLLPGAYVGEDVHVENQVVDKRAKLLHAKEIIANVDNPGYIKRNDTV</sequence>
<dbReference type="InterPro" id="IPR011004">
    <property type="entry name" value="Trimer_LpxA-like_sf"/>
</dbReference>
<dbReference type="EMBL" id="JAAIRY010000016">
    <property type="protein sequence ID" value="NSI65632.1"/>
    <property type="molecule type" value="Genomic_DNA"/>
</dbReference>
<dbReference type="Gene3D" id="3.90.550.10">
    <property type="entry name" value="Spore Coat Polysaccharide Biosynthesis Protein SpsA, Chain A"/>
    <property type="match status" value="1"/>
</dbReference>
<comment type="similarity">
    <text evidence="1">Belongs to the bacterial/plant glucose-1-phosphate adenylyltransferase family.</text>
</comment>
<comment type="caution">
    <text evidence="8">The sequence shown here is derived from an EMBL/GenBank/DDBJ whole genome shotgun (WGS) entry which is preliminary data.</text>
</comment>
<dbReference type="EMBL" id="JAPZED010000008">
    <property type="protein sequence ID" value="MCZ7694223.1"/>
    <property type="molecule type" value="Genomic_DNA"/>
</dbReference>
<dbReference type="Pfam" id="PF24894">
    <property type="entry name" value="Hexapep_GlmU"/>
    <property type="match status" value="1"/>
</dbReference>
<evidence type="ECO:0000256" key="2">
    <source>
        <dbReference type="ARBA" id="ARBA00023056"/>
    </source>
</evidence>
<dbReference type="EMBL" id="NIHW01000020">
    <property type="protein sequence ID" value="PLT86263.1"/>
    <property type="molecule type" value="Genomic_DNA"/>
</dbReference>
<dbReference type="EMBL" id="NIHM01000007">
    <property type="protein sequence ID" value="PLT55901.1"/>
    <property type="molecule type" value="Genomic_DNA"/>
</dbReference>
<evidence type="ECO:0000256" key="1">
    <source>
        <dbReference type="ARBA" id="ARBA00010443"/>
    </source>
</evidence>
<gene>
    <name evidence="8" type="primary">glgD</name>
    <name evidence="8" type="ORF">CDL18_06915</name>
    <name evidence="9" type="ORF">CDL20_08760</name>
    <name evidence="7" type="ORF">G4981_10165</name>
    <name evidence="6" type="ORF">O8D18_09235</name>
    <name evidence="5" type="ORF">OZZ17_12955</name>
</gene>
<dbReference type="EMBL" id="JAPRAY010000017">
    <property type="protein sequence ID" value="MCZ0668440.1"/>
    <property type="molecule type" value="Genomic_DNA"/>
</dbReference>
<dbReference type="InterPro" id="IPR029044">
    <property type="entry name" value="Nucleotide-diphossugar_trans"/>
</dbReference>
<evidence type="ECO:0000313" key="5">
    <source>
        <dbReference type="EMBL" id="MCZ0668440.1"/>
    </source>
</evidence>
<dbReference type="EC" id="2.7.7.27" evidence="5"/>
<evidence type="ECO:0000313" key="9">
    <source>
        <dbReference type="EMBL" id="PLT86263.1"/>
    </source>
</evidence>
<dbReference type="AlphaFoldDB" id="A0A2N5NJ73"/>
<dbReference type="CDD" id="cd02508">
    <property type="entry name" value="ADP_Glucose_PP"/>
    <property type="match status" value="1"/>
</dbReference>
<evidence type="ECO:0000313" key="7">
    <source>
        <dbReference type="EMBL" id="NSI65632.1"/>
    </source>
</evidence>